<dbReference type="CDD" id="cd17477">
    <property type="entry name" value="MFS_YcaD_like"/>
    <property type="match status" value="1"/>
</dbReference>
<evidence type="ECO:0000256" key="3">
    <source>
        <dbReference type="ARBA" id="ARBA00023136"/>
    </source>
</evidence>
<feature type="transmembrane region" description="Helical" evidence="5">
    <location>
        <begin position="73"/>
        <end position="92"/>
    </location>
</feature>
<feature type="transmembrane region" description="Helical" evidence="5">
    <location>
        <begin position="156"/>
        <end position="177"/>
    </location>
</feature>
<dbReference type="EMBL" id="JBHRTR010000054">
    <property type="protein sequence ID" value="MFC3231087.1"/>
    <property type="molecule type" value="Genomic_DNA"/>
</dbReference>
<dbReference type="InterPro" id="IPR020846">
    <property type="entry name" value="MFS_dom"/>
</dbReference>
<feature type="transmembrane region" description="Helical" evidence="5">
    <location>
        <begin position="202"/>
        <end position="224"/>
    </location>
</feature>
<keyword evidence="3 5" id="KW-0472">Membrane</keyword>
<evidence type="ECO:0000313" key="8">
    <source>
        <dbReference type="Proteomes" id="UP001595528"/>
    </source>
</evidence>
<name>A0ABV7L8Y5_9PROT</name>
<feature type="transmembrane region" description="Helical" evidence="5">
    <location>
        <begin position="329"/>
        <end position="348"/>
    </location>
</feature>
<keyword evidence="2 5" id="KW-1133">Transmembrane helix</keyword>
<keyword evidence="8" id="KW-1185">Reference proteome</keyword>
<evidence type="ECO:0000313" key="7">
    <source>
        <dbReference type="EMBL" id="MFC3231087.1"/>
    </source>
</evidence>
<feature type="transmembrane region" description="Helical" evidence="5">
    <location>
        <begin position="43"/>
        <end position="66"/>
    </location>
</feature>
<feature type="transmembrane region" description="Helical" evidence="5">
    <location>
        <begin position="98"/>
        <end position="118"/>
    </location>
</feature>
<feature type="transmembrane region" description="Helical" evidence="5">
    <location>
        <begin position="264"/>
        <end position="282"/>
    </location>
</feature>
<dbReference type="RefSeq" id="WP_379906554.1">
    <property type="nucleotide sequence ID" value="NZ_JBHRTR010000054.1"/>
</dbReference>
<evidence type="ECO:0000259" key="6">
    <source>
        <dbReference type="PROSITE" id="PS50850"/>
    </source>
</evidence>
<accession>A0ABV7L8Y5</accession>
<feature type="transmembrane region" description="Helical" evidence="5">
    <location>
        <begin position="288"/>
        <end position="308"/>
    </location>
</feature>
<feature type="transmembrane region" description="Helical" evidence="5">
    <location>
        <begin position="236"/>
        <end position="257"/>
    </location>
</feature>
<dbReference type="Gene3D" id="1.20.1250.20">
    <property type="entry name" value="MFS general substrate transporter like domains"/>
    <property type="match status" value="2"/>
</dbReference>
<dbReference type="PANTHER" id="PTHR23521:SF3">
    <property type="entry name" value="MFS TRANSPORTER"/>
    <property type="match status" value="1"/>
</dbReference>
<feature type="region of interest" description="Disordered" evidence="4">
    <location>
        <begin position="401"/>
        <end position="460"/>
    </location>
</feature>
<dbReference type="Pfam" id="PF07690">
    <property type="entry name" value="MFS_1"/>
    <property type="match status" value="1"/>
</dbReference>
<dbReference type="InterPro" id="IPR047200">
    <property type="entry name" value="MFS_YcaD-like"/>
</dbReference>
<protein>
    <submittedName>
        <fullName evidence="7">MFS transporter</fullName>
    </submittedName>
</protein>
<proteinExistence type="predicted"/>
<dbReference type="PANTHER" id="PTHR23521">
    <property type="entry name" value="TRANSPORTER MFS SUPERFAMILY"/>
    <property type="match status" value="1"/>
</dbReference>
<sequence length="460" mass="47380">MSKSFAPIAALFVSIALVLTGYGLLTILTPVAADRLGLSDILVGFLGTAYFGGLTLGCFLVPIVIARVGHIRAFTAFTALATVTPLLQGVVLSGEVWIVLRIVTGFCYAGISMVIESWLNERADNSNRGFILSTYTGLNLLVAVIGQQMLGLGDPAGPELFILVAIFVTISAIPVALTRSPAPDIPATTTLQLRRLIQNSPVAAGAVFGTGLANGAFWSLAPLYPQSLGMSETNVASFVSAAVIGGAVALWPLGWLSDRRDRRLVIAGICIGAAIASLGLTTLSALPFVALAAIAFLYGATALPAYSLSIAHANDHADPGMSVSLSGSLLLLWGVGATIGPTVAAFAMELGGSATLLFAFTGIAFALLAAFTIYRMTVRPAPTEAQKETFVYVPRTSPAVFQLDPRGEDGGEDEAAWGEPPPMPDLAQLGDEAQASGEPPVSPAAPPASGSDDPTGRPGS</sequence>
<dbReference type="InterPro" id="IPR036259">
    <property type="entry name" value="MFS_trans_sf"/>
</dbReference>
<comment type="caution">
    <text evidence="7">The sequence shown here is derived from an EMBL/GenBank/DDBJ whole genome shotgun (WGS) entry which is preliminary data.</text>
</comment>
<reference evidence="8" key="1">
    <citation type="journal article" date="2019" name="Int. J. Syst. Evol. Microbiol.">
        <title>The Global Catalogue of Microorganisms (GCM) 10K type strain sequencing project: providing services to taxonomists for standard genome sequencing and annotation.</title>
        <authorList>
            <consortium name="The Broad Institute Genomics Platform"/>
            <consortium name="The Broad Institute Genome Sequencing Center for Infectious Disease"/>
            <person name="Wu L."/>
            <person name="Ma J."/>
        </authorList>
    </citation>
    <scope>NUCLEOTIDE SEQUENCE [LARGE SCALE GENOMIC DNA]</scope>
    <source>
        <strain evidence="8">KCTC 42964</strain>
    </source>
</reference>
<dbReference type="InterPro" id="IPR011701">
    <property type="entry name" value="MFS"/>
</dbReference>
<dbReference type="Proteomes" id="UP001595528">
    <property type="component" value="Unassembled WGS sequence"/>
</dbReference>
<evidence type="ECO:0000256" key="4">
    <source>
        <dbReference type="SAM" id="MobiDB-lite"/>
    </source>
</evidence>
<feature type="domain" description="Major facilitator superfamily (MFS) profile" evidence="6">
    <location>
        <begin position="7"/>
        <end position="377"/>
    </location>
</feature>
<feature type="transmembrane region" description="Helical" evidence="5">
    <location>
        <begin position="354"/>
        <end position="374"/>
    </location>
</feature>
<keyword evidence="1 5" id="KW-0812">Transmembrane</keyword>
<feature type="transmembrane region" description="Helical" evidence="5">
    <location>
        <begin position="130"/>
        <end position="150"/>
    </location>
</feature>
<dbReference type="SUPFAM" id="SSF103473">
    <property type="entry name" value="MFS general substrate transporter"/>
    <property type="match status" value="1"/>
</dbReference>
<dbReference type="PROSITE" id="PS50850">
    <property type="entry name" value="MFS"/>
    <property type="match status" value="1"/>
</dbReference>
<evidence type="ECO:0000256" key="1">
    <source>
        <dbReference type="ARBA" id="ARBA00022692"/>
    </source>
</evidence>
<organism evidence="7 8">
    <name type="scientific">Marinibaculum pumilum</name>
    <dbReference type="NCBI Taxonomy" id="1766165"/>
    <lineage>
        <taxon>Bacteria</taxon>
        <taxon>Pseudomonadati</taxon>
        <taxon>Pseudomonadota</taxon>
        <taxon>Alphaproteobacteria</taxon>
        <taxon>Rhodospirillales</taxon>
        <taxon>Rhodospirillaceae</taxon>
        <taxon>Marinibaculum</taxon>
    </lineage>
</organism>
<evidence type="ECO:0000256" key="2">
    <source>
        <dbReference type="ARBA" id="ARBA00022989"/>
    </source>
</evidence>
<gene>
    <name evidence="7" type="ORF">ACFOGJ_27820</name>
</gene>
<evidence type="ECO:0000256" key="5">
    <source>
        <dbReference type="SAM" id="Phobius"/>
    </source>
</evidence>